<gene>
    <name evidence="2" type="ORF">NQ318_010014</name>
</gene>
<proteinExistence type="predicted"/>
<evidence type="ECO:0000313" key="3">
    <source>
        <dbReference type="Proteomes" id="UP001162162"/>
    </source>
</evidence>
<feature type="region of interest" description="Disordered" evidence="1">
    <location>
        <begin position="1"/>
        <end position="62"/>
    </location>
</feature>
<comment type="caution">
    <text evidence="2">The sequence shown here is derived from an EMBL/GenBank/DDBJ whole genome shotgun (WGS) entry which is preliminary data.</text>
</comment>
<keyword evidence="3" id="KW-1185">Reference proteome</keyword>
<reference evidence="2" key="1">
    <citation type="journal article" date="2023" name="Insect Mol. Biol.">
        <title>Genome sequencing provides insights into the evolution of gene families encoding plant cell wall-degrading enzymes in longhorned beetles.</title>
        <authorList>
            <person name="Shin N.R."/>
            <person name="Okamura Y."/>
            <person name="Kirsch R."/>
            <person name="Pauchet Y."/>
        </authorList>
    </citation>
    <scope>NUCLEOTIDE SEQUENCE</scope>
    <source>
        <strain evidence="2">AMC_N1</strain>
    </source>
</reference>
<dbReference type="AlphaFoldDB" id="A0AAV8YBV7"/>
<sequence>MLLGPVNMVNTRRMESNCSTQGSRHRTRGNVKVVKVEVAEESASSSVNESDTEDSADKDSVV</sequence>
<accession>A0AAV8YBV7</accession>
<dbReference type="Proteomes" id="UP001162162">
    <property type="component" value="Unassembled WGS sequence"/>
</dbReference>
<evidence type="ECO:0000256" key="1">
    <source>
        <dbReference type="SAM" id="MobiDB-lite"/>
    </source>
</evidence>
<evidence type="ECO:0000313" key="2">
    <source>
        <dbReference type="EMBL" id="KAJ8947868.1"/>
    </source>
</evidence>
<dbReference type="EMBL" id="JAPWTK010000150">
    <property type="protein sequence ID" value="KAJ8947868.1"/>
    <property type="molecule type" value="Genomic_DNA"/>
</dbReference>
<protein>
    <submittedName>
        <fullName evidence="2">Uncharacterized protein</fullName>
    </submittedName>
</protein>
<organism evidence="2 3">
    <name type="scientific">Aromia moschata</name>
    <dbReference type="NCBI Taxonomy" id="1265417"/>
    <lineage>
        <taxon>Eukaryota</taxon>
        <taxon>Metazoa</taxon>
        <taxon>Ecdysozoa</taxon>
        <taxon>Arthropoda</taxon>
        <taxon>Hexapoda</taxon>
        <taxon>Insecta</taxon>
        <taxon>Pterygota</taxon>
        <taxon>Neoptera</taxon>
        <taxon>Endopterygota</taxon>
        <taxon>Coleoptera</taxon>
        <taxon>Polyphaga</taxon>
        <taxon>Cucujiformia</taxon>
        <taxon>Chrysomeloidea</taxon>
        <taxon>Cerambycidae</taxon>
        <taxon>Cerambycinae</taxon>
        <taxon>Callichromatini</taxon>
        <taxon>Aromia</taxon>
    </lineage>
</organism>
<name>A0AAV8YBV7_9CUCU</name>